<keyword evidence="1" id="KW-0287">Flowering</keyword>
<accession>K7K6L2</accession>
<dbReference type="AlphaFoldDB" id="K7K6L2"/>
<organism evidence="3">
    <name type="scientific">Glycine max</name>
    <name type="common">Soybean</name>
    <name type="synonym">Glycine hispida</name>
    <dbReference type="NCBI Taxonomy" id="3847"/>
    <lineage>
        <taxon>Eukaryota</taxon>
        <taxon>Viridiplantae</taxon>
        <taxon>Streptophyta</taxon>
        <taxon>Embryophyta</taxon>
        <taxon>Tracheophyta</taxon>
        <taxon>Spermatophyta</taxon>
        <taxon>Magnoliopsida</taxon>
        <taxon>eudicotyledons</taxon>
        <taxon>Gunneridae</taxon>
        <taxon>Pentapetalae</taxon>
        <taxon>rosids</taxon>
        <taxon>fabids</taxon>
        <taxon>Fabales</taxon>
        <taxon>Fabaceae</taxon>
        <taxon>Papilionoideae</taxon>
        <taxon>50 kb inversion clade</taxon>
        <taxon>NPAAA clade</taxon>
        <taxon>indigoferoid/millettioid clade</taxon>
        <taxon>Phaseoleae</taxon>
        <taxon>Glycine</taxon>
        <taxon>Glycine subgen. Soja</taxon>
    </lineage>
</organism>
<keyword evidence="1" id="KW-0221">Differentiation</keyword>
<dbReference type="SMR" id="K7K6L2"/>
<protein>
    <recommendedName>
        <fullName evidence="1">FRIGIDA-like protein</fullName>
    </recommendedName>
</protein>
<dbReference type="InParanoid" id="K7K6L2"/>
<sequence length="69" mass="8084">MLKSLWRKMGVAKLLRFVVLKRKESTSLLAEMATMEEAVDPTRQVMEAVEREREKQTKTRIKNDIVSTF</sequence>
<dbReference type="InterPro" id="IPR012474">
    <property type="entry name" value="Frigida"/>
</dbReference>
<keyword evidence="4" id="KW-1185">Reference proteome</keyword>
<dbReference type="Gramene" id="KRH69883">
    <property type="protein sequence ID" value="KRH69883"/>
    <property type="gene ID" value="GLYMA_02G054700"/>
</dbReference>
<dbReference type="Pfam" id="PF07899">
    <property type="entry name" value="Frigida"/>
    <property type="match status" value="1"/>
</dbReference>
<dbReference type="Proteomes" id="UP000008827">
    <property type="component" value="Chromosome 2"/>
</dbReference>
<dbReference type="EnsemblPlants" id="KRH69883">
    <property type="protein sequence ID" value="KRH69883"/>
    <property type="gene ID" value="GLYMA_02G054700"/>
</dbReference>
<dbReference type="HOGENOM" id="CLU_2780896_0_0_1"/>
<reference evidence="3" key="2">
    <citation type="submission" date="2018-02" db="UniProtKB">
        <authorList>
            <consortium name="EnsemblPlants"/>
        </authorList>
    </citation>
    <scope>IDENTIFICATION</scope>
    <source>
        <strain evidence="3">Williams 82</strain>
    </source>
</reference>
<keyword evidence="1" id="KW-0217">Developmental protein</keyword>
<dbReference type="PaxDb" id="3847-GLYMA02G06115.1"/>
<name>K7K6L2_SOYBN</name>
<evidence type="ECO:0000313" key="4">
    <source>
        <dbReference type="Proteomes" id="UP000008827"/>
    </source>
</evidence>
<reference evidence="2" key="3">
    <citation type="submission" date="2018-07" db="EMBL/GenBank/DDBJ databases">
        <title>WGS assembly of Glycine max.</title>
        <authorList>
            <person name="Schmutz J."/>
            <person name="Cannon S."/>
            <person name="Schlueter J."/>
            <person name="Ma J."/>
            <person name="Mitros T."/>
            <person name="Nelson W."/>
            <person name="Hyten D."/>
            <person name="Song Q."/>
            <person name="Thelen J."/>
            <person name="Cheng J."/>
            <person name="Xu D."/>
            <person name="Hellsten U."/>
            <person name="May G."/>
            <person name="Yu Y."/>
            <person name="Sakurai T."/>
            <person name="Umezawa T."/>
            <person name="Bhattacharyya M."/>
            <person name="Sandhu D."/>
            <person name="Valliyodan B."/>
            <person name="Lindquist E."/>
            <person name="Peto M."/>
            <person name="Grant D."/>
            <person name="Shu S."/>
            <person name="Goodstein D."/>
            <person name="Barry K."/>
            <person name="Futrell-Griggs M."/>
            <person name="Abernathy B."/>
            <person name="Du J."/>
            <person name="Tian Z."/>
            <person name="Zhu L."/>
            <person name="Gill N."/>
            <person name="Joshi T."/>
            <person name="Libault M."/>
            <person name="Sethuraman A."/>
            <person name="Zhang X."/>
            <person name="Shinozaki K."/>
            <person name="Nguyen H."/>
            <person name="Wing R."/>
            <person name="Cregan P."/>
            <person name="Specht J."/>
            <person name="Grimwood J."/>
            <person name="Rokhsar D."/>
            <person name="Stacey G."/>
            <person name="Shoemaker R."/>
            <person name="Jackson S."/>
        </authorList>
    </citation>
    <scope>NUCLEOTIDE SEQUENCE</scope>
    <source>
        <tissue evidence="2">Callus</tissue>
    </source>
</reference>
<gene>
    <name evidence="2" type="ORF">GLYMA_02G054700</name>
</gene>
<evidence type="ECO:0000256" key="1">
    <source>
        <dbReference type="RuleBase" id="RU364012"/>
    </source>
</evidence>
<evidence type="ECO:0000313" key="2">
    <source>
        <dbReference type="EMBL" id="KRH69883.1"/>
    </source>
</evidence>
<dbReference type="EMBL" id="CM000835">
    <property type="protein sequence ID" value="KRH69883.1"/>
    <property type="molecule type" value="Genomic_DNA"/>
</dbReference>
<dbReference type="GO" id="GO:0009908">
    <property type="term" value="P:flower development"/>
    <property type="evidence" value="ECO:0007669"/>
    <property type="project" value="UniProtKB-KW"/>
</dbReference>
<evidence type="ECO:0000313" key="3">
    <source>
        <dbReference type="EnsemblPlants" id="KRH69883"/>
    </source>
</evidence>
<proteinExistence type="inferred from homology"/>
<comment type="similarity">
    <text evidence="1">Belongs to the Frigida family.</text>
</comment>
<dbReference type="GO" id="GO:0030154">
    <property type="term" value="P:cell differentiation"/>
    <property type="evidence" value="ECO:0007669"/>
    <property type="project" value="UniProtKB-KW"/>
</dbReference>
<reference evidence="2 3" key="1">
    <citation type="journal article" date="2010" name="Nature">
        <title>Genome sequence of the palaeopolyploid soybean.</title>
        <authorList>
            <person name="Schmutz J."/>
            <person name="Cannon S.B."/>
            <person name="Schlueter J."/>
            <person name="Ma J."/>
            <person name="Mitros T."/>
            <person name="Nelson W."/>
            <person name="Hyten D.L."/>
            <person name="Song Q."/>
            <person name="Thelen J.J."/>
            <person name="Cheng J."/>
            <person name="Xu D."/>
            <person name="Hellsten U."/>
            <person name="May G.D."/>
            <person name="Yu Y."/>
            <person name="Sakurai T."/>
            <person name="Umezawa T."/>
            <person name="Bhattacharyya M.K."/>
            <person name="Sandhu D."/>
            <person name="Valliyodan B."/>
            <person name="Lindquist E."/>
            <person name="Peto M."/>
            <person name="Grant D."/>
            <person name="Shu S."/>
            <person name="Goodstein D."/>
            <person name="Barry K."/>
            <person name="Futrell-Griggs M."/>
            <person name="Abernathy B."/>
            <person name="Du J."/>
            <person name="Tian Z."/>
            <person name="Zhu L."/>
            <person name="Gill N."/>
            <person name="Joshi T."/>
            <person name="Libault M."/>
            <person name="Sethuraman A."/>
            <person name="Zhang X.-C."/>
            <person name="Shinozaki K."/>
            <person name="Nguyen H.T."/>
            <person name="Wing R.A."/>
            <person name="Cregan P."/>
            <person name="Specht J."/>
            <person name="Grimwood J."/>
            <person name="Rokhsar D."/>
            <person name="Stacey G."/>
            <person name="Shoemaker R.C."/>
            <person name="Jackson S.A."/>
        </authorList>
    </citation>
    <scope>NUCLEOTIDE SEQUENCE [LARGE SCALE GENOMIC DNA]</scope>
    <source>
        <strain evidence="3">cv. Williams 82</strain>
        <tissue evidence="2">Callus</tissue>
    </source>
</reference>